<dbReference type="GO" id="GO:0009424">
    <property type="term" value="C:bacterial-type flagellum hook"/>
    <property type="evidence" value="ECO:0007669"/>
    <property type="project" value="TreeGrafter"/>
</dbReference>
<feature type="domain" description="Flagellar basal body rod protein N-terminal" evidence="5">
    <location>
        <begin position="3"/>
        <end position="31"/>
    </location>
</feature>
<dbReference type="RefSeq" id="WP_167302167.1">
    <property type="nucleotide sequence ID" value="NZ_JAASQR010000001.1"/>
</dbReference>
<dbReference type="Proteomes" id="UP000576821">
    <property type="component" value="Unassembled WGS sequence"/>
</dbReference>
<evidence type="ECO:0000256" key="2">
    <source>
        <dbReference type="ARBA" id="ARBA00009677"/>
    </source>
</evidence>
<evidence type="ECO:0000313" key="9">
    <source>
        <dbReference type="Proteomes" id="UP000576821"/>
    </source>
</evidence>
<dbReference type="InterPro" id="IPR010930">
    <property type="entry name" value="Flg_bb/hook_C_dom"/>
</dbReference>
<dbReference type="GO" id="GO:0009425">
    <property type="term" value="C:bacterial-type flagellum basal body"/>
    <property type="evidence" value="ECO:0007669"/>
    <property type="project" value="UniProtKB-SubCell"/>
</dbReference>
<name>A0A846MCL1_9SPHN</name>
<evidence type="ECO:0000259" key="7">
    <source>
        <dbReference type="Pfam" id="PF22692"/>
    </source>
</evidence>
<dbReference type="NCBIfam" id="TIGR03506">
    <property type="entry name" value="FlgEFG_subfam"/>
    <property type="match status" value="2"/>
</dbReference>
<comment type="function">
    <text evidence="4">A flexible structure which links the flagellar filament to the drive apparatus in the basal body.</text>
</comment>
<dbReference type="InterPro" id="IPR020013">
    <property type="entry name" value="Flagellar_FlgE/F/G"/>
</dbReference>
<comment type="subcellular location">
    <subcellularLocation>
        <location evidence="1 4">Bacterial flagellum basal body</location>
    </subcellularLocation>
</comment>
<protein>
    <recommendedName>
        <fullName evidence="4">Flagellar hook protein FlgE</fullName>
    </recommendedName>
</protein>
<keyword evidence="3 4" id="KW-0975">Bacterial flagellum</keyword>
<evidence type="ECO:0000259" key="6">
    <source>
        <dbReference type="Pfam" id="PF06429"/>
    </source>
</evidence>
<evidence type="ECO:0000256" key="1">
    <source>
        <dbReference type="ARBA" id="ARBA00004117"/>
    </source>
</evidence>
<reference evidence="8 9" key="1">
    <citation type="submission" date="2020-03" db="EMBL/GenBank/DDBJ databases">
        <title>Genomic Encyclopedia of Type Strains, Phase IV (KMG-IV): sequencing the most valuable type-strain genomes for metagenomic binning, comparative biology and taxonomic classification.</title>
        <authorList>
            <person name="Goeker M."/>
        </authorList>
    </citation>
    <scope>NUCLEOTIDE SEQUENCE [LARGE SCALE GENOMIC DNA]</scope>
    <source>
        <strain evidence="8 9">DSM 21299</strain>
    </source>
</reference>
<dbReference type="Pfam" id="PF00460">
    <property type="entry name" value="Flg_bb_rod"/>
    <property type="match status" value="1"/>
</dbReference>
<dbReference type="PROSITE" id="PS00588">
    <property type="entry name" value="FLAGELLA_BB_ROD"/>
    <property type="match status" value="1"/>
</dbReference>
<dbReference type="SUPFAM" id="SSF117143">
    <property type="entry name" value="Flagellar hook protein flgE"/>
    <property type="match status" value="1"/>
</dbReference>
<gene>
    <name evidence="8" type="ORF">FHS54_000464</name>
</gene>
<dbReference type="AlphaFoldDB" id="A0A846MCL1"/>
<feature type="domain" description="Flagellar hook protein FlgE/F/G-like D1" evidence="7">
    <location>
        <begin position="83"/>
        <end position="184"/>
    </location>
</feature>
<dbReference type="Pfam" id="PF22692">
    <property type="entry name" value="LlgE_F_G_D1"/>
    <property type="match status" value="1"/>
</dbReference>
<keyword evidence="8" id="KW-0966">Cell projection</keyword>
<proteinExistence type="inferred from homology"/>
<comment type="caution">
    <text evidence="8">The sequence shown here is derived from an EMBL/GenBank/DDBJ whole genome shotgun (WGS) entry which is preliminary data.</text>
</comment>
<dbReference type="InterPro" id="IPR001444">
    <property type="entry name" value="Flag_bb_rod_N"/>
</dbReference>
<evidence type="ECO:0000256" key="3">
    <source>
        <dbReference type="ARBA" id="ARBA00023143"/>
    </source>
</evidence>
<evidence type="ECO:0000259" key="5">
    <source>
        <dbReference type="Pfam" id="PF00460"/>
    </source>
</evidence>
<dbReference type="GO" id="GO:0005829">
    <property type="term" value="C:cytosol"/>
    <property type="evidence" value="ECO:0007669"/>
    <property type="project" value="TreeGrafter"/>
</dbReference>
<accession>A0A846MCL1</accession>
<dbReference type="InterPro" id="IPR053967">
    <property type="entry name" value="LlgE_F_G-like_D1"/>
</dbReference>
<feature type="domain" description="Flagellar basal-body/hook protein C-terminal" evidence="6">
    <location>
        <begin position="240"/>
        <end position="285"/>
    </location>
</feature>
<dbReference type="InterPro" id="IPR019776">
    <property type="entry name" value="Flagellar_basal_body_rod_CS"/>
</dbReference>
<dbReference type="PANTHER" id="PTHR30435:SF1">
    <property type="entry name" value="FLAGELLAR HOOK PROTEIN FLGE"/>
    <property type="match status" value="1"/>
</dbReference>
<organism evidence="8 9">
    <name type="scientific">Sphingobium vermicomposti</name>
    <dbReference type="NCBI Taxonomy" id="529005"/>
    <lineage>
        <taxon>Bacteria</taxon>
        <taxon>Pseudomonadati</taxon>
        <taxon>Pseudomonadota</taxon>
        <taxon>Alphaproteobacteria</taxon>
        <taxon>Sphingomonadales</taxon>
        <taxon>Sphingomonadaceae</taxon>
        <taxon>Sphingobium</taxon>
    </lineage>
</organism>
<dbReference type="GO" id="GO:0071978">
    <property type="term" value="P:bacterial-type flagellum-dependent swarming motility"/>
    <property type="evidence" value="ECO:0007669"/>
    <property type="project" value="TreeGrafter"/>
</dbReference>
<keyword evidence="9" id="KW-1185">Reference proteome</keyword>
<dbReference type="Pfam" id="PF06429">
    <property type="entry name" value="Flg_bbr_C"/>
    <property type="match status" value="1"/>
</dbReference>
<keyword evidence="8" id="KW-0969">Cilium</keyword>
<sequence length="287" mass="29807">MSFYISLSGLKAAQSDLSTIANNVSNVNSTAFKKSKAVFGDIFAAAPMQTTTQVAGQGVRTMGITQQYTQGTIETTDKTLDLAITGEGFFTVKRSADDQVSYTRNGAFSVQEDRYVVDTTGSRLQVIPLDPVTGEPTVAAAAAMAAGTLDTAGLTDLQVPTNWPAGGAGNQLSSVGVSEEGKITGVYADGTTVYFGGTAIAAFNAQDGLRQRGDAHWTSTSASGTPMLGMGNSGLYGAVRSGALERSNVDITEELVALISAQRNFQANSKAIEAANTLSTTIVNMRT</sequence>
<dbReference type="EMBL" id="JAASQR010000001">
    <property type="protein sequence ID" value="NIJ15515.1"/>
    <property type="molecule type" value="Genomic_DNA"/>
</dbReference>
<keyword evidence="8" id="KW-0282">Flagellum</keyword>
<dbReference type="PANTHER" id="PTHR30435">
    <property type="entry name" value="FLAGELLAR PROTEIN"/>
    <property type="match status" value="1"/>
</dbReference>
<dbReference type="InterPro" id="IPR037925">
    <property type="entry name" value="FlgE/F/G-like"/>
</dbReference>
<comment type="similarity">
    <text evidence="2 4">Belongs to the flagella basal body rod proteins family.</text>
</comment>
<evidence type="ECO:0000313" key="8">
    <source>
        <dbReference type="EMBL" id="NIJ15515.1"/>
    </source>
</evidence>
<evidence type="ECO:0000256" key="4">
    <source>
        <dbReference type="RuleBase" id="RU362116"/>
    </source>
</evidence>